<feature type="compositionally biased region" description="Low complexity" evidence="10">
    <location>
        <begin position="162"/>
        <end position="177"/>
    </location>
</feature>
<dbReference type="PROSITE" id="PS50884">
    <property type="entry name" value="ZF_DOF_2"/>
    <property type="match status" value="1"/>
</dbReference>
<keyword evidence="3 9" id="KW-0862">Zinc</keyword>
<keyword evidence="5 8" id="KW-0238">DNA-binding</keyword>
<evidence type="ECO:0000256" key="7">
    <source>
        <dbReference type="ARBA" id="ARBA00023242"/>
    </source>
</evidence>
<feature type="region of interest" description="Disordered" evidence="10">
    <location>
        <begin position="126"/>
        <end position="180"/>
    </location>
</feature>
<accession>A0A2K3LLM3</accession>
<proteinExistence type="predicted"/>
<evidence type="ECO:0000256" key="4">
    <source>
        <dbReference type="ARBA" id="ARBA00023015"/>
    </source>
</evidence>
<reference evidence="12 13" key="2">
    <citation type="journal article" date="2017" name="Front. Plant Sci.">
        <title>Gene Classification and Mining of Molecular Markers Useful in Red Clover (Trifolium pratense) Breeding.</title>
        <authorList>
            <person name="Istvanek J."/>
            <person name="Dluhosova J."/>
            <person name="Dluhos P."/>
            <person name="Patkova L."/>
            <person name="Nedelnik J."/>
            <person name="Repkova J."/>
        </authorList>
    </citation>
    <scope>NUCLEOTIDE SEQUENCE [LARGE SCALE GENOMIC DNA]</scope>
    <source>
        <strain evidence="13">cv. Tatra</strain>
        <tissue evidence="12">Young leaves</tissue>
    </source>
</reference>
<dbReference type="AlphaFoldDB" id="A0A2K3LLM3"/>
<dbReference type="EMBL" id="ASHM01035965">
    <property type="protein sequence ID" value="PNX79422.1"/>
    <property type="molecule type" value="Genomic_DNA"/>
</dbReference>
<dbReference type="PANTHER" id="PTHR31992">
    <property type="entry name" value="DOF ZINC FINGER PROTEIN DOF1.4-RELATED"/>
    <property type="match status" value="1"/>
</dbReference>
<feature type="compositionally biased region" description="Low complexity" evidence="10">
    <location>
        <begin position="142"/>
        <end position="152"/>
    </location>
</feature>
<evidence type="ECO:0000259" key="11">
    <source>
        <dbReference type="PROSITE" id="PS50884"/>
    </source>
</evidence>
<dbReference type="GO" id="GO:0008270">
    <property type="term" value="F:zinc ion binding"/>
    <property type="evidence" value="ECO:0007669"/>
    <property type="project" value="UniProtKB-KW"/>
</dbReference>
<dbReference type="STRING" id="57577.A0A2K3LLM3"/>
<keyword evidence="7 8" id="KW-0539">Nucleus</keyword>
<evidence type="ECO:0000256" key="2">
    <source>
        <dbReference type="ARBA" id="ARBA00022771"/>
    </source>
</evidence>
<keyword evidence="1 9" id="KW-0479">Metal-binding</keyword>
<feature type="domain" description="Dof-type" evidence="11">
    <location>
        <begin position="85"/>
        <end position="139"/>
    </location>
</feature>
<name>A0A2K3LLM3_TRIPR</name>
<sequence length="377" mass="40517">MAFTSIQAAYLDAANWQQHEQQQNHLQHPGNSSSVSQQLFQTPPPAPPQTESQPHGGATTGGSIRPGSMTDKARTANMPMPEAALKCPRCESTNTKFCYFNNYSLSQPRHFCKTCRRYWTRGGALRNVPVGGGFRRNKRSSKSSNNGNSTKSPASSDRQTGSASSTTSITSNNNHSSADILGLTPQMSSLRFMTPLHHNFNNPNDYGGGDLGLNYGFSYMGGGGGVGDLGSALVGGNGNSILSSSALEQWRMPMPMPMPMPQQHHQFPFLANLEGSNGNLYPFEGNVQNHEMITSGGYVRPKVSSTSGIMTQLASVKMEESINRGFLGINTINNNSNQGSEQYWNSAVVIGGNSSAANWNDHVSGFSSSSNTTSNQM</sequence>
<comment type="caution">
    <text evidence="12">The sequence shown here is derived from an EMBL/GenBank/DDBJ whole genome shotgun (WGS) entry which is preliminary data.</text>
</comment>
<dbReference type="PROSITE" id="PS01361">
    <property type="entry name" value="ZF_DOF_1"/>
    <property type="match status" value="1"/>
</dbReference>
<protein>
    <recommendedName>
        <fullName evidence="9">Dof zinc finger protein</fullName>
    </recommendedName>
</protein>
<reference evidence="12 13" key="1">
    <citation type="journal article" date="2014" name="Am. J. Bot.">
        <title>Genome assembly and annotation for red clover (Trifolium pratense; Fabaceae).</title>
        <authorList>
            <person name="Istvanek J."/>
            <person name="Jaros M."/>
            <person name="Krenek A."/>
            <person name="Repkova J."/>
        </authorList>
    </citation>
    <scope>NUCLEOTIDE SEQUENCE [LARGE SCALE GENOMIC DNA]</scope>
    <source>
        <strain evidence="13">cv. Tatra</strain>
        <tissue evidence="12">Young leaves</tissue>
    </source>
</reference>
<organism evidence="12 13">
    <name type="scientific">Trifolium pratense</name>
    <name type="common">Red clover</name>
    <dbReference type="NCBI Taxonomy" id="57577"/>
    <lineage>
        <taxon>Eukaryota</taxon>
        <taxon>Viridiplantae</taxon>
        <taxon>Streptophyta</taxon>
        <taxon>Embryophyta</taxon>
        <taxon>Tracheophyta</taxon>
        <taxon>Spermatophyta</taxon>
        <taxon>Magnoliopsida</taxon>
        <taxon>eudicotyledons</taxon>
        <taxon>Gunneridae</taxon>
        <taxon>Pentapetalae</taxon>
        <taxon>rosids</taxon>
        <taxon>fabids</taxon>
        <taxon>Fabales</taxon>
        <taxon>Fabaceae</taxon>
        <taxon>Papilionoideae</taxon>
        <taxon>50 kb inversion clade</taxon>
        <taxon>NPAAA clade</taxon>
        <taxon>Hologalegina</taxon>
        <taxon>IRL clade</taxon>
        <taxon>Trifolieae</taxon>
        <taxon>Trifolium</taxon>
    </lineage>
</organism>
<feature type="compositionally biased region" description="Low complexity" evidence="10">
    <location>
        <begin position="17"/>
        <end position="28"/>
    </location>
</feature>
<dbReference type="GO" id="GO:0005634">
    <property type="term" value="C:nucleus"/>
    <property type="evidence" value="ECO:0007669"/>
    <property type="project" value="UniProtKB-SubCell"/>
</dbReference>
<dbReference type="PANTHER" id="PTHR31992:SF191">
    <property type="entry name" value="DOF ZINC FINGER PROTEIN"/>
    <property type="match status" value="1"/>
</dbReference>
<evidence type="ECO:0000256" key="9">
    <source>
        <dbReference type="RuleBase" id="RU369094"/>
    </source>
</evidence>
<dbReference type="InterPro" id="IPR045174">
    <property type="entry name" value="Dof"/>
</dbReference>
<dbReference type="InterPro" id="IPR003851">
    <property type="entry name" value="Znf_Dof"/>
</dbReference>
<evidence type="ECO:0000313" key="12">
    <source>
        <dbReference type="EMBL" id="PNX79422.1"/>
    </source>
</evidence>
<keyword evidence="2 8" id="KW-0863">Zinc-finger</keyword>
<evidence type="ECO:0000256" key="10">
    <source>
        <dbReference type="SAM" id="MobiDB-lite"/>
    </source>
</evidence>
<evidence type="ECO:0000256" key="3">
    <source>
        <dbReference type="ARBA" id="ARBA00022833"/>
    </source>
</evidence>
<evidence type="ECO:0000313" key="13">
    <source>
        <dbReference type="Proteomes" id="UP000236291"/>
    </source>
</evidence>
<keyword evidence="6 9" id="KW-0804">Transcription</keyword>
<comment type="function">
    <text evidence="9">Transcription factor that binds specifically to a 5'-AA[AG]G-3' consensus core sequence.</text>
</comment>
<evidence type="ECO:0000256" key="8">
    <source>
        <dbReference type="PROSITE-ProRule" id="PRU00071"/>
    </source>
</evidence>
<evidence type="ECO:0000256" key="5">
    <source>
        <dbReference type="ARBA" id="ARBA00023125"/>
    </source>
</evidence>
<comment type="subcellular location">
    <subcellularLocation>
        <location evidence="8 9">Nucleus</location>
    </subcellularLocation>
</comment>
<dbReference type="GO" id="GO:0003700">
    <property type="term" value="F:DNA-binding transcription factor activity"/>
    <property type="evidence" value="ECO:0007669"/>
    <property type="project" value="UniProtKB-UniRule"/>
</dbReference>
<evidence type="ECO:0000256" key="6">
    <source>
        <dbReference type="ARBA" id="ARBA00023163"/>
    </source>
</evidence>
<dbReference type="Pfam" id="PF02701">
    <property type="entry name" value="Zn_ribbon_Dof"/>
    <property type="match status" value="1"/>
</dbReference>
<keyword evidence="4 9" id="KW-0805">Transcription regulation</keyword>
<dbReference type="GO" id="GO:0003677">
    <property type="term" value="F:DNA binding"/>
    <property type="evidence" value="ECO:0007669"/>
    <property type="project" value="UniProtKB-UniRule"/>
</dbReference>
<gene>
    <name evidence="12" type="ORF">L195_g035408</name>
</gene>
<dbReference type="Proteomes" id="UP000236291">
    <property type="component" value="Unassembled WGS sequence"/>
</dbReference>
<evidence type="ECO:0000256" key="1">
    <source>
        <dbReference type="ARBA" id="ARBA00022723"/>
    </source>
</evidence>
<feature type="region of interest" description="Disordered" evidence="10">
    <location>
        <begin position="17"/>
        <end position="74"/>
    </location>
</feature>